<feature type="transmembrane region" description="Helical" evidence="1">
    <location>
        <begin position="267"/>
        <end position="287"/>
    </location>
</feature>
<feature type="transmembrane region" description="Helical" evidence="1">
    <location>
        <begin position="195"/>
        <end position="216"/>
    </location>
</feature>
<organism evidence="2 3">
    <name type="scientific">Actinomycetospora succinea</name>
    <dbReference type="NCBI Taxonomy" id="663603"/>
    <lineage>
        <taxon>Bacteria</taxon>
        <taxon>Bacillati</taxon>
        <taxon>Actinomycetota</taxon>
        <taxon>Actinomycetes</taxon>
        <taxon>Pseudonocardiales</taxon>
        <taxon>Pseudonocardiaceae</taxon>
        <taxon>Actinomycetospora</taxon>
    </lineage>
</organism>
<feature type="transmembrane region" description="Helical" evidence="1">
    <location>
        <begin position="324"/>
        <end position="342"/>
    </location>
</feature>
<dbReference type="OrthoDB" id="1706162at2"/>
<accession>A0A4R6UZJ5</accession>
<evidence type="ECO:0000313" key="3">
    <source>
        <dbReference type="Proteomes" id="UP000295705"/>
    </source>
</evidence>
<feature type="transmembrane region" description="Helical" evidence="1">
    <location>
        <begin position="166"/>
        <end position="189"/>
    </location>
</feature>
<feature type="transmembrane region" description="Helical" evidence="1">
    <location>
        <begin position="380"/>
        <end position="401"/>
    </location>
</feature>
<gene>
    <name evidence="2" type="ORF">EV188_107182</name>
</gene>
<keyword evidence="3" id="KW-1185">Reference proteome</keyword>
<feature type="transmembrane region" description="Helical" evidence="1">
    <location>
        <begin position="77"/>
        <end position="97"/>
    </location>
</feature>
<reference evidence="2 3" key="1">
    <citation type="submission" date="2019-03" db="EMBL/GenBank/DDBJ databases">
        <title>Genomic Encyclopedia of Type Strains, Phase IV (KMG-IV): sequencing the most valuable type-strain genomes for metagenomic binning, comparative biology and taxonomic classification.</title>
        <authorList>
            <person name="Goeker M."/>
        </authorList>
    </citation>
    <scope>NUCLEOTIDE SEQUENCE [LARGE SCALE GENOMIC DNA]</scope>
    <source>
        <strain evidence="2 3">DSM 45775</strain>
    </source>
</reference>
<dbReference type="EMBL" id="SNYO01000007">
    <property type="protein sequence ID" value="TDQ52805.1"/>
    <property type="molecule type" value="Genomic_DNA"/>
</dbReference>
<feature type="transmembrane region" description="Helical" evidence="1">
    <location>
        <begin position="118"/>
        <end position="136"/>
    </location>
</feature>
<proteinExistence type="predicted"/>
<name>A0A4R6UZJ5_9PSEU</name>
<keyword evidence="1" id="KW-0472">Membrane</keyword>
<dbReference type="AlphaFoldDB" id="A0A4R6UZJ5"/>
<keyword evidence="1" id="KW-1133">Transmembrane helix</keyword>
<comment type="caution">
    <text evidence="2">The sequence shown here is derived from an EMBL/GenBank/DDBJ whole genome shotgun (WGS) entry which is preliminary data.</text>
</comment>
<dbReference type="Proteomes" id="UP000295705">
    <property type="component" value="Unassembled WGS sequence"/>
</dbReference>
<dbReference type="RefSeq" id="WP_133828534.1">
    <property type="nucleotide sequence ID" value="NZ_BAABHR010000012.1"/>
</dbReference>
<protein>
    <submittedName>
        <fullName evidence="2">Uncharacterized protein</fullName>
    </submittedName>
</protein>
<feature type="transmembrane region" description="Helical" evidence="1">
    <location>
        <begin position="293"/>
        <end position="317"/>
    </location>
</feature>
<feature type="transmembrane region" description="Helical" evidence="1">
    <location>
        <begin position="21"/>
        <end position="41"/>
    </location>
</feature>
<sequence length="406" mass="41859">MSAPSDTGRRSRPELTLPGTLLGAAASVIVAGALALGLWAATRGAVGDSYTRWTAELPGDPLARATWTLGDMTEPQFYKAPVASVGLLLGAALAWWAGRRGARWAGRAIAYGTGRWPWVFGAATLSLVLSNLAFGWRLGEGWQPTFVPFVCVAAALVLVQGAGWRVLLTGAVLGAVTTTPVAMLLIATVTDPLGLPYVVANTAAMSIGTAVSFLVCRVLPWMPGPVPAPVESPAPATEPAPLRAPTVLSDAIWTARRVLTDFTETQFYANELASVGVLVGVVVAVLVDPTLPAYGGGVIPAILFAQALTSAVGVVVWRRLYRDGGWAPTYVSLVSVAPAAVITYDGSLVAGVVGAVVGALLCPLVARPVSRRLPADFHPFIGNTVAMAVVTAVVVPLLGFLPGVGA</sequence>
<evidence type="ECO:0000256" key="1">
    <source>
        <dbReference type="SAM" id="Phobius"/>
    </source>
</evidence>
<feature type="transmembrane region" description="Helical" evidence="1">
    <location>
        <begin position="348"/>
        <end position="368"/>
    </location>
</feature>
<evidence type="ECO:0000313" key="2">
    <source>
        <dbReference type="EMBL" id="TDQ52805.1"/>
    </source>
</evidence>
<feature type="transmembrane region" description="Helical" evidence="1">
    <location>
        <begin position="142"/>
        <end position="159"/>
    </location>
</feature>
<keyword evidence="1" id="KW-0812">Transmembrane</keyword>